<dbReference type="PANTHER" id="PTHR43801">
    <property type="entry name" value="NUCLEOTIDE-BINDING PROTEIN-RELATED"/>
    <property type="match status" value="1"/>
</dbReference>
<evidence type="ECO:0000313" key="2">
    <source>
        <dbReference type="EMBL" id="MDV0441371.1"/>
    </source>
</evidence>
<dbReference type="Pfam" id="PF01976">
    <property type="entry name" value="DUF116"/>
    <property type="match status" value="1"/>
</dbReference>
<dbReference type="Proteomes" id="UP001273136">
    <property type="component" value="Unassembled WGS sequence"/>
</dbReference>
<dbReference type="AlphaFoldDB" id="A0AAE4MBL4"/>
<organism evidence="2 3">
    <name type="scientific">Methanorbis furvi</name>
    <dbReference type="NCBI Taxonomy" id="3028299"/>
    <lineage>
        <taxon>Archaea</taxon>
        <taxon>Methanobacteriati</taxon>
        <taxon>Methanobacteriota</taxon>
        <taxon>Stenosarchaea group</taxon>
        <taxon>Methanomicrobia</taxon>
        <taxon>Methanomicrobiales</taxon>
        <taxon>Methanocorpusculaceae</taxon>
        <taxon>Methanorbis</taxon>
    </lineage>
</organism>
<sequence>MSVTLPFEATLFNSQFWDNLALLVGQILLILIIVWIVFVIAMVALIVLSIKRKHLYFPMLLRPVLAFTEGAVATGCQVLGVDATQLMEFLIKIDNDVNTTAFAAVPVENRAVFFPQCLRSSNCPARLTPDGLKCISCGRCGLGSVIPPLEEAGYKTFLIPGSTFIKRMVKKYRPQAMIGVGCILEVKEGLEMGKRISMITLGVVTKTDGCVETTMDWDELLEVASIGLPEPIVRREPERKPDQ</sequence>
<proteinExistence type="predicted"/>
<dbReference type="RefSeq" id="WP_338093765.1">
    <property type="nucleotide sequence ID" value="NZ_JAWDKA010000002.1"/>
</dbReference>
<evidence type="ECO:0008006" key="4">
    <source>
        <dbReference type="Google" id="ProtNLM"/>
    </source>
</evidence>
<accession>A0AAE4MBL4</accession>
<dbReference type="EMBL" id="JAWDKA010000002">
    <property type="protein sequence ID" value="MDV0441371.1"/>
    <property type="molecule type" value="Genomic_DNA"/>
</dbReference>
<comment type="caution">
    <text evidence="2">The sequence shown here is derived from an EMBL/GenBank/DDBJ whole genome shotgun (WGS) entry which is preliminary data.</text>
</comment>
<dbReference type="InterPro" id="IPR002829">
    <property type="entry name" value="DUF116"/>
</dbReference>
<feature type="transmembrane region" description="Helical" evidence="1">
    <location>
        <begin position="20"/>
        <end position="50"/>
    </location>
</feature>
<keyword evidence="3" id="KW-1185">Reference proteome</keyword>
<gene>
    <name evidence="2" type="ORF">McpAg1_05570</name>
</gene>
<name>A0AAE4MBL4_9EURY</name>
<reference evidence="2" key="1">
    <citation type="submission" date="2023-06" db="EMBL/GenBank/DDBJ databases">
        <title>Genome sequence of Methancorpusculaceae sp. Ag1.</title>
        <authorList>
            <person name="Protasov E."/>
            <person name="Platt K."/>
            <person name="Poehlein A."/>
            <person name="Daniel R."/>
            <person name="Brune A."/>
        </authorList>
    </citation>
    <scope>NUCLEOTIDE SEQUENCE</scope>
    <source>
        <strain evidence="2">Ag1</strain>
    </source>
</reference>
<protein>
    <recommendedName>
        <fullName evidence="4">DUF116 domain-containing protein</fullName>
    </recommendedName>
</protein>
<keyword evidence="1" id="KW-0812">Transmembrane</keyword>
<dbReference type="PANTHER" id="PTHR43801:SF1">
    <property type="entry name" value="POLYPRENYL SYNTHETASE"/>
    <property type="match status" value="1"/>
</dbReference>
<evidence type="ECO:0000256" key="1">
    <source>
        <dbReference type="SAM" id="Phobius"/>
    </source>
</evidence>
<evidence type="ECO:0000313" key="3">
    <source>
        <dbReference type="Proteomes" id="UP001273136"/>
    </source>
</evidence>
<dbReference type="PIRSF" id="PIRSF006594">
    <property type="entry name" value="UCP006594"/>
    <property type="match status" value="1"/>
</dbReference>
<keyword evidence="1" id="KW-0472">Membrane</keyword>
<keyword evidence="1" id="KW-1133">Transmembrane helix</keyword>